<evidence type="ECO:0000313" key="3">
    <source>
        <dbReference type="Proteomes" id="UP001174210"/>
    </source>
</evidence>
<comment type="caution">
    <text evidence="2">The sequence shown here is derived from an EMBL/GenBank/DDBJ whole genome shotgun (WGS) entry which is preliminary data.</text>
</comment>
<evidence type="ECO:0000313" key="2">
    <source>
        <dbReference type="EMBL" id="MDN4599256.1"/>
    </source>
</evidence>
<dbReference type="Pfam" id="PF12146">
    <property type="entry name" value="Hydrolase_4"/>
    <property type="match status" value="1"/>
</dbReference>
<dbReference type="InterPro" id="IPR022742">
    <property type="entry name" value="Hydrolase_4"/>
</dbReference>
<protein>
    <submittedName>
        <fullName evidence="2">Alpha/beta hydrolase</fullName>
    </submittedName>
</protein>
<dbReference type="SUPFAM" id="SSF53474">
    <property type="entry name" value="alpha/beta-Hydrolases"/>
    <property type="match status" value="1"/>
</dbReference>
<name>A0ABT8J2E9_9MICO</name>
<dbReference type="GO" id="GO:0016787">
    <property type="term" value="F:hydrolase activity"/>
    <property type="evidence" value="ECO:0007669"/>
    <property type="project" value="UniProtKB-KW"/>
</dbReference>
<keyword evidence="3" id="KW-1185">Reference proteome</keyword>
<organism evidence="2 3">
    <name type="scientific">Leifsonia virtsii</name>
    <dbReference type="NCBI Taxonomy" id="3035915"/>
    <lineage>
        <taxon>Bacteria</taxon>
        <taxon>Bacillati</taxon>
        <taxon>Actinomycetota</taxon>
        <taxon>Actinomycetes</taxon>
        <taxon>Micrococcales</taxon>
        <taxon>Microbacteriaceae</taxon>
        <taxon>Leifsonia</taxon>
    </lineage>
</organism>
<feature type="domain" description="Serine aminopeptidase S33" evidence="1">
    <location>
        <begin position="71"/>
        <end position="229"/>
    </location>
</feature>
<dbReference type="RefSeq" id="WP_301220600.1">
    <property type="nucleotide sequence ID" value="NZ_JAROCB010000005.1"/>
</dbReference>
<dbReference type="EMBL" id="JAROCB010000005">
    <property type="protein sequence ID" value="MDN4599256.1"/>
    <property type="molecule type" value="Genomic_DNA"/>
</dbReference>
<proteinExistence type="predicted"/>
<evidence type="ECO:0000259" key="1">
    <source>
        <dbReference type="Pfam" id="PF12146"/>
    </source>
</evidence>
<dbReference type="Proteomes" id="UP001174210">
    <property type="component" value="Unassembled WGS sequence"/>
</dbReference>
<dbReference type="Gene3D" id="3.40.50.1820">
    <property type="entry name" value="alpha/beta hydrolase"/>
    <property type="match status" value="1"/>
</dbReference>
<sequence length="263" mass="28176">MTTVLLPTVAYGDPASPPLVYLRGLPSDPGRLHGAEAIGERLILRGPLRGHRVHAVGRPARLERGADMAEIAGLYADAVRRRFDGPVALMGVSTGASVAFQVAVDHPEVVGSLVIAAGAATLGTEGRAVQRRYAELLGDPAAAVPDSPKLDSLLRAAIRVTRSLEDREGLRALVEAEDGFDVRDRLGRVRGPVLVVSGGRDRFYPLSVVDETVRRLPHATHILYANRSHVGTALHPRFADDVDRFLRRAAPTGADLRTRPAVP</sequence>
<gene>
    <name evidence="2" type="ORF">P5G59_19045</name>
</gene>
<dbReference type="InterPro" id="IPR029058">
    <property type="entry name" value="AB_hydrolase_fold"/>
</dbReference>
<reference evidence="2" key="1">
    <citation type="submission" date="2023-03" db="EMBL/GenBank/DDBJ databases">
        <title>MT1 and MT2 Draft Genomes of Novel Species.</title>
        <authorList>
            <person name="Venkateswaran K."/>
        </authorList>
    </citation>
    <scope>NUCLEOTIDE SEQUENCE</scope>
    <source>
        <strain evidence="2">F6_8S_P_1A</strain>
    </source>
</reference>
<keyword evidence="2" id="KW-0378">Hydrolase</keyword>
<accession>A0ABT8J2E9</accession>